<protein>
    <submittedName>
        <fullName evidence="1">Uncharacterized protein</fullName>
    </submittedName>
</protein>
<gene>
    <name evidence="1" type="ORF">MLD38_025816</name>
</gene>
<dbReference type="Proteomes" id="UP001057402">
    <property type="component" value="Chromosome 7"/>
</dbReference>
<reference evidence="2" key="1">
    <citation type="journal article" date="2023" name="Front. Plant Sci.">
        <title>Chromosomal-level genome assembly of Melastoma candidum provides insights into trichome evolution.</title>
        <authorList>
            <person name="Zhong Y."/>
            <person name="Wu W."/>
            <person name="Sun C."/>
            <person name="Zou P."/>
            <person name="Liu Y."/>
            <person name="Dai S."/>
            <person name="Zhou R."/>
        </authorList>
    </citation>
    <scope>NUCLEOTIDE SEQUENCE [LARGE SCALE GENOMIC DNA]</scope>
</reference>
<evidence type="ECO:0000313" key="1">
    <source>
        <dbReference type="EMBL" id="KAI4341043.1"/>
    </source>
</evidence>
<accession>A0ACB9NXY6</accession>
<comment type="caution">
    <text evidence="1">The sequence shown here is derived from an EMBL/GenBank/DDBJ whole genome shotgun (WGS) entry which is preliminary data.</text>
</comment>
<keyword evidence="2" id="KW-1185">Reference proteome</keyword>
<organism evidence="1 2">
    <name type="scientific">Melastoma candidum</name>
    <dbReference type="NCBI Taxonomy" id="119954"/>
    <lineage>
        <taxon>Eukaryota</taxon>
        <taxon>Viridiplantae</taxon>
        <taxon>Streptophyta</taxon>
        <taxon>Embryophyta</taxon>
        <taxon>Tracheophyta</taxon>
        <taxon>Spermatophyta</taxon>
        <taxon>Magnoliopsida</taxon>
        <taxon>eudicotyledons</taxon>
        <taxon>Gunneridae</taxon>
        <taxon>Pentapetalae</taxon>
        <taxon>rosids</taxon>
        <taxon>malvids</taxon>
        <taxon>Myrtales</taxon>
        <taxon>Melastomataceae</taxon>
        <taxon>Melastomatoideae</taxon>
        <taxon>Melastomateae</taxon>
        <taxon>Melastoma</taxon>
    </lineage>
</organism>
<evidence type="ECO:0000313" key="2">
    <source>
        <dbReference type="Proteomes" id="UP001057402"/>
    </source>
</evidence>
<proteinExistence type="predicted"/>
<sequence length="122" mass="13831">MRAISYFFFFCYRNQGGSTKSLLQEEDRAVRVCSGHCHGPRRAIGCSRPVGRMPWQPALSVISEDAVLQTPVSDHRLMKKSSTLNKDKAMAKSRGVNTRNLYSWRYLLENSSSIESPSPFML</sequence>
<name>A0ACB9NXY6_9MYRT</name>
<dbReference type="EMBL" id="CM042886">
    <property type="protein sequence ID" value="KAI4341043.1"/>
    <property type="molecule type" value="Genomic_DNA"/>
</dbReference>